<sequence length="156" mass="18142">MKMIDKTISQFIDYYSEINMRPPHILNEIYHPDVILIDPFGCYYGLNKLKKALSPLVLNLNVHYLLTDEPLRNDRSFAITWTLYWSHPILTFNTIAELNGCTYACIYKGKIISQENYYDLGEFLYEKIPLLKCAIKKIKINQMNEDPDAASDSDHG</sequence>
<keyword evidence="1" id="KW-0614">Plasmid</keyword>
<protein>
    <submittedName>
        <fullName evidence="1">Transcriptional regulator</fullName>
    </submittedName>
</protein>
<geneLocation type="plasmid" evidence="1">
    <name>pJF-587</name>
</geneLocation>
<organism evidence="1">
    <name type="scientific">Enterobacter asburiae</name>
    <dbReference type="NCBI Taxonomy" id="61645"/>
    <lineage>
        <taxon>Bacteria</taxon>
        <taxon>Pseudomonadati</taxon>
        <taxon>Pseudomonadota</taxon>
        <taxon>Gammaproteobacteria</taxon>
        <taxon>Enterobacterales</taxon>
        <taxon>Enterobacteriaceae</taxon>
        <taxon>Enterobacter</taxon>
        <taxon>Enterobacter cloacae complex</taxon>
    </lineage>
</organism>
<proteinExistence type="predicted"/>
<dbReference type="EMBL" id="KX912253">
    <property type="protein sequence ID" value="AQZ19810.1"/>
    <property type="molecule type" value="Genomic_DNA"/>
</dbReference>
<name>A0A1Z1E047_ENTAS</name>
<dbReference type="InterPro" id="IPR032710">
    <property type="entry name" value="NTF2-like_dom_sf"/>
</dbReference>
<evidence type="ECO:0000313" key="1">
    <source>
        <dbReference type="EMBL" id="AQZ19810.1"/>
    </source>
</evidence>
<reference evidence="1" key="1">
    <citation type="journal article" date="2017" name="J. Antimicrob. Chemother.">
        <title>FRI-2 carbapenemase-producing Enterobacter cloacae complex in the UK.</title>
        <authorList>
            <person name="Meunier D."/>
            <person name="Findlay J."/>
            <person name="Doumith M."/>
            <person name="Godoy D."/>
            <person name="Perry C."/>
            <person name="Pike R."/>
            <person name="Gronthoud F."/>
            <person name="Shryane T."/>
            <person name="Poirel L."/>
            <person name="Welfare W."/>
            <person name="Woodford N."/>
            <person name="Hopkins K.L."/>
        </authorList>
    </citation>
    <scope>NUCLEOTIDE SEQUENCE</scope>
    <source>
        <strain evidence="1">H162620587</strain>
        <plasmid evidence="1">pJF-587</plasmid>
    </source>
</reference>
<accession>A0A1Z1E047</accession>
<dbReference type="AlphaFoldDB" id="A0A1Z1E047"/>
<dbReference type="SUPFAM" id="SSF54427">
    <property type="entry name" value="NTF2-like"/>
    <property type="match status" value="1"/>
</dbReference>